<evidence type="ECO:0000256" key="1">
    <source>
        <dbReference type="ARBA" id="ARBA00005582"/>
    </source>
</evidence>
<evidence type="ECO:0000313" key="6">
    <source>
        <dbReference type="RefSeq" id="XP_004486349.1"/>
    </source>
</evidence>
<dbReference type="SUPFAM" id="SSF55811">
    <property type="entry name" value="Nudix"/>
    <property type="match status" value="1"/>
</dbReference>
<dbReference type="PRINTS" id="PR01356">
    <property type="entry name" value="GFGPROTEIN"/>
</dbReference>
<dbReference type="InterPro" id="IPR040618">
    <property type="entry name" value="Pre-Nudix"/>
</dbReference>
<dbReference type="RefSeq" id="XP_004486349.1">
    <property type="nucleotide sequence ID" value="XM_004486292.3"/>
</dbReference>
<dbReference type="KEGG" id="cam:101491381"/>
<dbReference type="Proteomes" id="UP000087171">
    <property type="component" value="Chromosome Ca1"/>
</dbReference>
<dbReference type="OrthoDB" id="447842at2759"/>
<accession>A0A1S2XAK1</accession>
<dbReference type="PROSITE" id="PS00893">
    <property type="entry name" value="NUDIX_BOX"/>
    <property type="match status" value="1"/>
</dbReference>
<dbReference type="FunFam" id="3.40.630.30:FF:000016">
    <property type="entry name" value="nudix hydrolase 2"/>
    <property type="match status" value="1"/>
</dbReference>
<dbReference type="GO" id="GO:0047631">
    <property type="term" value="F:ADP-ribose diphosphatase activity"/>
    <property type="evidence" value="ECO:0007669"/>
    <property type="project" value="TreeGrafter"/>
</dbReference>
<proteinExistence type="inferred from homology"/>
<dbReference type="AlphaFoldDB" id="A0A1S2XAK1"/>
<dbReference type="GO" id="GO:0051287">
    <property type="term" value="F:NAD binding"/>
    <property type="evidence" value="ECO:0007669"/>
    <property type="project" value="TreeGrafter"/>
</dbReference>
<reference evidence="6" key="2">
    <citation type="submission" date="2025-08" db="UniProtKB">
        <authorList>
            <consortium name="RefSeq"/>
        </authorList>
    </citation>
    <scope>IDENTIFICATION</scope>
    <source>
        <tissue evidence="6">Etiolated seedlings</tissue>
    </source>
</reference>
<dbReference type="PROSITE" id="PS51462">
    <property type="entry name" value="NUDIX"/>
    <property type="match status" value="1"/>
</dbReference>
<dbReference type="PANTHER" id="PTHR13994:SF29">
    <property type="entry name" value="NUDIX HYDROLASE 2"/>
    <property type="match status" value="1"/>
</dbReference>
<keyword evidence="5" id="KW-1185">Reference proteome</keyword>
<dbReference type="PANTHER" id="PTHR13994">
    <property type="entry name" value="NUDIX HYDROLASE RELATED"/>
    <property type="match status" value="1"/>
</dbReference>
<evidence type="ECO:0000313" key="5">
    <source>
        <dbReference type="Proteomes" id="UP000087171"/>
    </source>
</evidence>
<feature type="domain" description="Nudix hydrolase" evidence="4">
    <location>
        <begin position="175"/>
        <end position="307"/>
    </location>
</feature>
<dbReference type="InterPro" id="IPR003293">
    <property type="entry name" value="Nudix_hydrolase6-like"/>
</dbReference>
<dbReference type="GeneID" id="101491381"/>
<evidence type="ECO:0000259" key="4">
    <source>
        <dbReference type="PROSITE" id="PS51462"/>
    </source>
</evidence>
<comment type="similarity">
    <text evidence="1">Belongs to the Nudix hydrolase family.</text>
</comment>
<keyword evidence="2" id="KW-0479">Metal-binding</keyword>
<dbReference type="Pfam" id="PF00293">
    <property type="entry name" value="NUDIX"/>
    <property type="match status" value="1"/>
</dbReference>
<protein>
    <submittedName>
        <fullName evidence="6">Nudix hydrolase 2-like isoform X1</fullName>
    </submittedName>
</protein>
<dbReference type="FunFam" id="3.90.79.10:FF:000015">
    <property type="entry name" value="Nudix hydrolase 8"/>
    <property type="match status" value="1"/>
</dbReference>
<dbReference type="GO" id="GO:0046872">
    <property type="term" value="F:metal ion binding"/>
    <property type="evidence" value="ECO:0007669"/>
    <property type="project" value="UniProtKB-KW"/>
</dbReference>
<name>A0A1S2XAK1_CICAR</name>
<dbReference type="InterPro" id="IPR015797">
    <property type="entry name" value="NUDIX_hydrolase-like_dom_sf"/>
</dbReference>
<dbReference type="PaxDb" id="3827-XP_004486349.1"/>
<keyword evidence="3" id="KW-0378">Hydrolase</keyword>
<dbReference type="eggNOG" id="KOG0648">
    <property type="taxonomic scope" value="Eukaryota"/>
</dbReference>
<dbReference type="Pfam" id="PF18290">
    <property type="entry name" value="Nudix_hydro"/>
    <property type="match status" value="1"/>
</dbReference>
<dbReference type="Gene3D" id="3.40.630.30">
    <property type="match status" value="1"/>
</dbReference>
<dbReference type="CDD" id="cd04670">
    <property type="entry name" value="NUDIX_ASFGF2_Nudt6"/>
    <property type="match status" value="1"/>
</dbReference>
<organism evidence="5 6">
    <name type="scientific">Cicer arietinum</name>
    <name type="common">Chickpea</name>
    <name type="synonym">Garbanzo</name>
    <dbReference type="NCBI Taxonomy" id="3827"/>
    <lineage>
        <taxon>Eukaryota</taxon>
        <taxon>Viridiplantae</taxon>
        <taxon>Streptophyta</taxon>
        <taxon>Embryophyta</taxon>
        <taxon>Tracheophyta</taxon>
        <taxon>Spermatophyta</taxon>
        <taxon>Magnoliopsida</taxon>
        <taxon>eudicotyledons</taxon>
        <taxon>Gunneridae</taxon>
        <taxon>Pentapetalae</taxon>
        <taxon>rosids</taxon>
        <taxon>fabids</taxon>
        <taxon>Fabales</taxon>
        <taxon>Fabaceae</taxon>
        <taxon>Papilionoideae</taxon>
        <taxon>50 kb inversion clade</taxon>
        <taxon>NPAAA clade</taxon>
        <taxon>Hologalegina</taxon>
        <taxon>IRL clade</taxon>
        <taxon>Cicereae</taxon>
        <taxon>Cicer</taxon>
    </lineage>
</organism>
<dbReference type="GO" id="GO:0035529">
    <property type="term" value="F:NADH pyrophosphatase activity"/>
    <property type="evidence" value="ECO:0007669"/>
    <property type="project" value="TreeGrafter"/>
</dbReference>
<gene>
    <name evidence="6" type="primary">LOC101491381</name>
</gene>
<dbReference type="STRING" id="3827.A0A1S2XAK1"/>
<reference evidence="5" key="1">
    <citation type="journal article" date="2013" name="Nat. Biotechnol.">
        <title>Draft genome sequence of chickpea (Cicer arietinum) provides a resource for trait improvement.</title>
        <authorList>
            <person name="Varshney R.K."/>
            <person name="Song C."/>
            <person name="Saxena R.K."/>
            <person name="Azam S."/>
            <person name="Yu S."/>
            <person name="Sharpe A.G."/>
            <person name="Cannon S."/>
            <person name="Baek J."/>
            <person name="Rosen B.D."/>
            <person name="Tar'an B."/>
            <person name="Millan T."/>
            <person name="Zhang X."/>
            <person name="Ramsay L.D."/>
            <person name="Iwata A."/>
            <person name="Wang Y."/>
            <person name="Nelson W."/>
            <person name="Farmer A.D."/>
            <person name="Gaur P.M."/>
            <person name="Soderlund C."/>
            <person name="Penmetsa R.V."/>
            <person name="Xu C."/>
            <person name="Bharti A.K."/>
            <person name="He W."/>
            <person name="Winter P."/>
            <person name="Zhao S."/>
            <person name="Hane J.K."/>
            <person name="Carrasquilla-Garcia N."/>
            <person name="Condie J.A."/>
            <person name="Upadhyaya H.D."/>
            <person name="Luo M.C."/>
            <person name="Thudi M."/>
            <person name="Gowda C.L."/>
            <person name="Singh N.P."/>
            <person name="Lichtenzveig J."/>
            <person name="Gali K.K."/>
            <person name="Rubio J."/>
            <person name="Nadarajan N."/>
            <person name="Dolezel J."/>
            <person name="Bansal K.C."/>
            <person name="Xu X."/>
            <person name="Edwards D."/>
            <person name="Zhang G."/>
            <person name="Kahl G."/>
            <person name="Gil J."/>
            <person name="Singh K.B."/>
            <person name="Datta S.K."/>
            <person name="Jackson S.A."/>
            <person name="Wang J."/>
            <person name="Cook D.R."/>
        </authorList>
    </citation>
    <scope>NUCLEOTIDE SEQUENCE [LARGE SCALE GENOMIC DNA]</scope>
    <source>
        <strain evidence="5">cv. CDC Frontier</strain>
    </source>
</reference>
<evidence type="ECO:0000256" key="2">
    <source>
        <dbReference type="ARBA" id="ARBA00022723"/>
    </source>
</evidence>
<dbReference type="InterPro" id="IPR000086">
    <property type="entry name" value="NUDIX_hydrolase_dom"/>
</dbReference>
<dbReference type="InterPro" id="IPR020084">
    <property type="entry name" value="NUDIX_hydrolase_CS"/>
</dbReference>
<sequence length="346" mass="39183">MILKSLPKLSLVFSSINNSRYLANATQRFISSRRTTTIITTPTSRVVKIRVKTPVPIRSMSTSPILPQTASEITAEDQVQQVKLLTSTDDHYGGVIVELDQPMDSTTFVSILRASIIHWKQLGKKGVWIKLPIHLVSLAEALVKEGFWYHHAEPKYLMLVYWIPESPNTIPPNATHRVGIGSFVMNEKHEVLVVRENSGLFQGTGVWKFPTGVVDQGEDIYVAAVREVKEETGVDSEFLEVLAFRQSHNSFFEKSDLFFLCMLRPLSSDIQMQNSEIEDAQWMPFVEYAAQPFIQKSDILKYMNDICLAKIDGRYSGYAPISTSSNFSEQQYYLYVNAGDLKRSNS</sequence>
<dbReference type="Gene3D" id="3.90.79.10">
    <property type="entry name" value="Nucleoside Triphosphate Pyrophosphohydrolase"/>
    <property type="match status" value="1"/>
</dbReference>
<evidence type="ECO:0000256" key="3">
    <source>
        <dbReference type="ARBA" id="ARBA00022801"/>
    </source>
</evidence>